<dbReference type="RefSeq" id="WP_396022928.1">
    <property type="nucleotide sequence ID" value="NZ_CAJZAF010000049.1"/>
</dbReference>
<name>A0ABN7ZLC9_9BURK</name>
<evidence type="ECO:0000313" key="2">
    <source>
        <dbReference type="Proteomes" id="UP000701702"/>
    </source>
</evidence>
<reference evidence="1 2" key="1">
    <citation type="submission" date="2021-08" db="EMBL/GenBank/DDBJ databases">
        <authorList>
            <person name="Peeters C."/>
        </authorList>
    </citation>
    <scope>NUCLEOTIDE SEQUENCE [LARGE SCALE GENOMIC DNA]</scope>
    <source>
        <strain evidence="1 2">LMG 23994</strain>
    </source>
</reference>
<dbReference type="Proteomes" id="UP000701702">
    <property type="component" value="Unassembled WGS sequence"/>
</dbReference>
<gene>
    <name evidence="1" type="ORF">LMG23994_06169</name>
</gene>
<comment type="caution">
    <text evidence="1">The sequence shown here is derived from an EMBL/GenBank/DDBJ whole genome shotgun (WGS) entry which is preliminary data.</text>
</comment>
<organism evidence="1 2">
    <name type="scientific">Cupriavidus pinatubonensis</name>
    <dbReference type="NCBI Taxonomy" id="248026"/>
    <lineage>
        <taxon>Bacteria</taxon>
        <taxon>Pseudomonadati</taxon>
        <taxon>Pseudomonadota</taxon>
        <taxon>Betaproteobacteria</taxon>
        <taxon>Burkholderiales</taxon>
        <taxon>Burkholderiaceae</taxon>
        <taxon>Cupriavidus</taxon>
    </lineage>
</organism>
<dbReference type="EMBL" id="CAJZAF010000049">
    <property type="protein sequence ID" value="CAG9186333.1"/>
    <property type="molecule type" value="Genomic_DNA"/>
</dbReference>
<proteinExistence type="predicted"/>
<keyword evidence="2" id="KW-1185">Reference proteome</keyword>
<protein>
    <recommendedName>
        <fullName evidence="3">Transposase</fullName>
    </recommendedName>
</protein>
<accession>A0ABN7ZLC9</accession>
<sequence>MRTDQAYTGTQEQLLAVSLELAAAQWTVALHDGHREQPAVHTVAHLQASARLHALLDLIEQHKEKWSLPASVRVVVSYEAGQEGFWICHALQGRGIECYVIGLPALAAGRSRWSDCS</sequence>
<evidence type="ECO:0008006" key="3">
    <source>
        <dbReference type="Google" id="ProtNLM"/>
    </source>
</evidence>
<evidence type="ECO:0000313" key="1">
    <source>
        <dbReference type="EMBL" id="CAG9186333.1"/>
    </source>
</evidence>